<proteinExistence type="inferred from homology"/>
<sequence>MPAPSRLIVIILGIFTALAPLAIDMYLPALPQMQTDFAASSTQVQITLAAFLAGFALGPALYGPISDGWGRKGPLYAGLIIHTLSSLACMMAPSVEIFTLARFFQAIGACAGGVIGRAMVRDLYPPQETHRVYATLMLVMGAAPIIAPLAGAWLINLLGWRSIFATQAIMGGLCLVLLHRWLAESHPPHLRRRSGFIGALVAYGRLLADRSFMAYALAGSFGMAGLFTYISGSPFVLIQYHNLPLEQFSWVFAANAFGFIIAGQINGRVLHGLDRHKVLAVAQWAQLALAAMLAAVAASDFAGVIGLSVALFATIACMGFIAPNSSVLVMAPRGGAIAGTASALMGMLQFTIGAAASALVGLLHAHSALPMAMVMLGFAVLGPLSLKLLPKG</sequence>
<feature type="transmembrane region" description="Helical" evidence="8">
    <location>
        <begin position="100"/>
        <end position="120"/>
    </location>
</feature>
<evidence type="ECO:0000313" key="10">
    <source>
        <dbReference type="EMBL" id="CAM75922.1"/>
    </source>
</evidence>
<dbReference type="PANTHER" id="PTHR23502:SF132">
    <property type="entry name" value="POLYAMINE TRANSPORTER 2-RELATED"/>
    <property type="match status" value="1"/>
</dbReference>
<feature type="transmembrane region" description="Helical" evidence="8">
    <location>
        <begin position="212"/>
        <end position="236"/>
    </location>
</feature>
<evidence type="ECO:0000256" key="3">
    <source>
        <dbReference type="ARBA" id="ARBA00022448"/>
    </source>
</evidence>
<dbReference type="InterPro" id="IPR011701">
    <property type="entry name" value="MFS"/>
</dbReference>
<feature type="transmembrane region" description="Helical" evidence="8">
    <location>
        <begin position="43"/>
        <end position="63"/>
    </location>
</feature>
<feature type="transmembrane region" description="Helical" evidence="8">
    <location>
        <begin position="161"/>
        <end position="183"/>
    </location>
</feature>
<evidence type="ECO:0000256" key="6">
    <source>
        <dbReference type="ARBA" id="ARBA00022989"/>
    </source>
</evidence>
<keyword evidence="6 8" id="KW-1133">Transmembrane helix</keyword>
<gene>
    <name evidence="10" type="ORF">MGR_2298</name>
</gene>
<keyword evidence="7 8" id="KW-0472">Membrane</keyword>
<feature type="transmembrane region" description="Helical" evidence="8">
    <location>
        <begin position="304"/>
        <end position="323"/>
    </location>
</feature>
<dbReference type="PANTHER" id="PTHR23502">
    <property type="entry name" value="MAJOR FACILITATOR SUPERFAMILY"/>
    <property type="match status" value="1"/>
</dbReference>
<keyword evidence="8" id="KW-0997">Cell inner membrane</keyword>
<protein>
    <recommendedName>
        <fullName evidence="8">Bcr/CflA family efflux transporter</fullName>
    </recommendedName>
</protein>
<feature type="transmembrane region" description="Helical" evidence="8">
    <location>
        <begin position="7"/>
        <end position="23"/>
    </location>
</feature>
<dbReference type="GO" id="GO:1990961">
    <property type="term" value="P:xenobiotic detoxification by transmembrane export across the plasma membrane"/>
    <property type="evidence" value="ECO:0007669"/>
    <property type="project" value="InterPro"/>
</dbReference>
<reference evidence="10" key="1">
    <citation type="journal article" date="2007" name="J. Bacteriol.">
        <title>Comparative genome analysis of four magnetotactic bacteria reveals a complex set of group-specific genes implicated in magnetosome biomineralization and function.</title>
        <authorList>
            <person name="Richter M."/>
            <person name="Kube M."/>
            <person name="Bazylinski D.A."/>
            <person name="Lombardot T."/>
            <person name="Gloeckner F.O."/>
            <person name="Reinhardt R."/>
            <person name="Schueler D."/>
        </authorList>
    </citation>
    <scope>NUCLEOTIDE SEQUENCE</scope>
    <source>
        <strain evidence="10">MSR-1</strain>
    </source>
</reference>
<dbReference type="Gene3D" id="1.20.1720.10">
    <property type="entry name" value="Multidrug resistance protein D"/>
    <property type="match status" value="1"/>
</dbReference>
<feature type="transmembrane region" description="Helical" evidence="8">
    <location>
        <begin position="368"/>
        <end position="389"/>
    </location>
</feature>
<evidence type="ECO:0000259" key="9">
    <source>
        <dbReference type="PROSITE" id="PS50850"/>
    </source>
</evidence>
<evidence type="ECO:0000256" key="8">
    <source>
        <dbReference type="RuleBase" id="RU365088"/>
    </source>
</evidence>
<feature type="transmembrane region" description="Helical" evidence="8">
    <location>
        <begin position="75"/>
        <end position="94"/>
    </location>
</feature>
<organism evidence="10">
    <name type="scientific">Magnetospirillum gryphiswaldense</name>
    <dbReference type="NCBI Taxonomy" id="55518"/>
    <lineage>
        <taxon>Bacteria</taxon>
        <taxon>Pseudomonadati</taxon>
        <taxon>Pseudomonadota</taxon>
        <taxon>Alphaproteobacteria</taxon>
        <taxon>Rhodospirillales</taxon>
        <taxon>Rhodospirillaceae</taxon>
        <taxon>Magnetospirillum</taxon>
    </lineage>
</organism>
<comment type="similarity">
    <text evidence="2 8">Belongs to the major facilitator superfamily. Bcr/CmlA family.</text>
</comment>
<keyword evidence="3 8" id="KW-0813">Transport</keyword>
<dbReference type="RefSeq" id="WP_106001576.1">
    <property type="nucleotide sequence ID" value="NZ_CP027527.1"/>
</dbReference>
<dbReference type="InterPro" id="IPR020846">
    <property type="entry name" value="MFS_dom"/>
</dbReference>
<dbReference type="NCBIfam" id="TIGR00710">
    <property type="entry name" value="efflux_Bcr_CflA"/>
    <property type="match status" value="1"/>
</dbReference>
<dbReference type="SUPFAM" id="SSF103473">
    <property type="entry name" value="MFS general substrate transporter"/>
    <property type="match status" value="1"/>
</dbReference>
<evidence type="ECO:0000256" key="5">
    <source>
        <dbReference type="ARBA" id="ARBA00022692"/>
    </source>
</evidence>
<feature type="domain" description="Major facilitator superfamily (MFS) profile" evidence="9">
    <location>
        <begin position="8"/>
        <end position="392"/>
    </location>
</feature>
<dbReference type="Pfam" id="PF07690">
    <property type="entry name" value="MFS_1"/>
    <property type="match status" value="1"/>
</dbReference>
<evidence type="ECO:0000256" key="4">
    <source>
        <dbReference type="ARBA" id="ARBA00022475"/>
    </source>
</evidence>
<dbReference type="GO" id="GO:0042910">
    <property type="term" value="F:xenobiotic transmembrane transporter activity"/>
    <property type="evidence" value="ECO:0007669"/>
    <property type="project" value="InterPro"/>
</dbReference>
<accession>A4TZ65</accession>
<keyword evidence="4" id="KW-1003">Cell membrane</keyword>
<evidence type="ECO:0000256" key="1">
    <source>
        <dbReference type="ARBA" id="ARBA00004651"/>
    </source>
</evidence>
<feature type="transmembrane region" description="Helical" evidence="8">
    <location>
        <begin position="132"/>
        <end position="155"/>
    </location>
</feature>
<feature type="transmembrane region" description="Helical" evidence="8">
    <location>
        <begin position="248"/>
        <end position="266"/>
    </location>
</feature>
<keyword evidence="5 8" id="KW-0812">Transmembrane</keyword>
<comment type="subcellular location">
    <subcellularLocation>
        <location evidence="8">Cell inner membrane</location>
        <topology evidence="8">Multi-pass membrane protein</topology>
    </subcellularLocation>
    <subcellularLocation>
        <location evidence="1">Cell membrane</location>
        <topology evidence="1">Multi-pass membrane protein</topology>
    </subcellularLocation>
</comment>
<dbReference type="GO" id="GO:0015385">
    <property type="term" value="F:sodium:proton antiporter activity"/>
    <property type="evidence" value="ECO:0007669"/>
    <property type="project" value="TreeGrafter"/>
</dbReference>
<evidence type="ECO:0000256" key="7">
    <source>
        <dbReference type="ARBA" id="ARBA00023136"/>
    </source>
</evidence>
<dbReference type="EMBL" id="CU459003">
    <property type="protein sequence ID" value="CAM75922.1"/>
    <property type="molecule type" value="Genomic_DNA"/>
</dbReference>
<feature type="transmembrane region" description="Helical" evidence="8">
    <location>
        <begin position="335"/>
        <end position="362"/>
    </location>
</feature>
<dbReference type="GO" id="GO:0005886">
    <property type="term" value="C:plasma membrane"/>
    <property type="evidence" value="ECO:0007669"/>
    <property type="project" value="UniProtKB-SubCell"/>
</dbReference>
<evidence type="ECO:0000256" key="2">
    <source>
        <dbReference type="ARBA" id="ARBA00006236"/>
    </source>
</evidence>
<dbReference type="AlphaFoldDB" id="A4TZ65"/>
<dbReference type="PROSITE" id="PS50850">
    <property type="entry name" value="MFS"/>
    <property type="match status" value="1"/>
</dbReference>
<dbReference type="InterPro" id="IPR036259">
    <property type="entry name" value="MFS_trans_sf"/>
</dbReference>
<dbReference type="CDD" id="cd17320">
    <property type="entry name" value="MFS_MdfA_MDR_like"/>
    <property type="match status" value="1"/>
</dbReference>
<dbReference type="InterPro" id="IPR004812">
    <property type="entry name" value="Efflux_drug-R_Bcr/CmlA"/>
</dbReference>
<feature type="transmembrane region" description="Helical" evidence="8">
    <location>
        <begin position="278"/>
        <end position="298"/>
    </location>
</feature>
<dbReference type="FunFam" id="1.20.1720.10:FF:000005">
    <property type="entry name" value="Bcr/CflA family efflux transporter"/>
    <property type="match status" value="1"/>
</dbReference>
<name>A4TZ65_9PROT</name>